<reference evidence="5 6" key="1">
    <citation type="submission" date="2014-02" db="EMBL/GenBank/DDBJ databases">
        <title>Whole genome sequence of Sphingobium chlorophenolicum NBRC 16172.</title>
        <authorList>
            <person name="Gan H.M."/>
            <person name="Gan H.Y."/>
            <person name="Chew T.H."/>
            <person name="Savka M.A."/>
        </authorList>
    </citation>
    <scope>NUCLEOTIDE SEQUENCE [LARGE SCALE GENOMIC DNA]</scope>
    <source>
        <strain evidence="5 6">NBRC 16172</strain>
    </source>
</reference>
<keyword evidence="2" id="KW-0479">Metal-binding</keyword>
<comment type="similarity">
    <text evidence="1">Belongs to the Gfa family.</text>
</comment>
<dbReference type="GO" id="GO:0016846">
    <property type="term" value="F:carbon-sulfur lyase activity"/>
    <property type="evidence" value="ECO:0007669"/>
    <property type="project" value="InterPro"/>
</dbReference>
<dbReference type="AlphaFoldDB" id="A0A081RJR3"/>
<dbReference type="PROSITE" id="PS51891">
    <property type="entry name" value="CENP_V_GFA"/>
    <property type="match status" value="1"/>
</dbReference>
<protein>
    <submittedName>
        <fullName evidence="5">Glutathione-dependent formaldehyde-activating GFA</fullName>
    </submittedName>
</protein>
<evidence type="ECO:0000313" key="5">
    <source>
        <dbReference type="EMBL" id="KEQ55436.1"/>
    </source>
</evidence>
<dbReference type="Proteomes" id="UP000028411">
    <property type="component" value="Unassembled WGS sequence"/>
</dbReference>
<dbReference type="Pfam" id="PF04828">
    <property type="entry name" value="GFA"/>
    <property type="match status" value="1"/>
</dbReference>
<keyword evidence="3" id="KW-0862">Zinc</keyword>
<dbReference type="InterPro" id="IPR006913">
    <property type="entry name" value="CENP-V/GFA"/>
</dbReference>
<dbReference type="SUPFAM" id="SSF51316">
    <property type="entry name" value="Mss4-like"/>
    <property type="match status" value="1"/>
</dbReference>
<comment type="caution">
    <text evidence="5">The sequence shown here is derived from an EMBL/GenBank/DDBJ whole genome shotgun (WGS) entry which is preliminary data.</text>
</comment>
<dbReference type="OrthoDB" id="9805575at2"/>
<gene>
    <name evidence="5" type="ORF">BV95_00074</name>
</gene>
<name>A0A081RJR3_SPHCR</name>
<organism evidence="5 6">
    <name type="scientific">Sphingobium chlorophenolicum</name>
    <dbReference type="NCBI Taxonomy" id="46429"/>
    <lineage>
        <taxon>Bacteria</taxon>
        <taxon>Pseudomonadati</taxon>
        <taxon>Pseudomonadota</taxon>
        <taxon>Alphaproteobacteria</taxon>
        <taxon>Sphingomonadales</taxon>
        <taxon>Sphingomonadaceae</taxon>
        <taxon>Sphingobium</taxon>
    </lineage>
</organism>
<evidence type="ECO:0000259" key="4">
    <source>
        <dbReference type="PROSITE" id="PS51891"/>
    </source>
</evidence>
<dbReference type="Gene3D" id="2.170.150.70">
    <property type="match status" value="1"/>
</dbReference>
<dbReference type="PATRIC" id="fig|46429.4.peg.74"/>
<proteinExistence type="inferred from homology"/>
<dbReference type="EMBL" id="JFHR01000001">
    <property type="protein sequence ID" value="KEQ55436.1"/>
    <property type="molecule type" value="Genomic_DNA"/>
</dbReference>
<dbReference type="RefSeq" id="WP_037446255.1">
    <property type="nucleotide sequence ID" value="NZ_JFHR01000001.1"/>
</dbReference>
<dbReference type="InterPro" id="IPR011057">
    <property type="entry name" value="Mss4-like_sf"/>
</dbReference>
<sequence length="136" mass="14815">MISLSCLCGQIRIELAKRPDHIHECNCTLCSKSGARWSYFHPSEASVQGVAAGYCREDKDDPAAEIRFCANCGSTTHFNLTASAAAKFGNTLMGVNMLLADERDLAGLELRFPDGKAWTGDGEFTYVRPPRIIGQA</sequence>
<dbReference type="GO" id="GO:0046872">
    <property type="term" value="F:metal ion binding"/>
    <property type="evidence" value="ECO:0007669"/>
    <property type="project" value="UniProtKB-KW"/>
</dbReference>
<evidence type="ECO:0000256" key="3">
    <source>
        <dbReference type="ARBA" id="ARBA00022833"/>
    </source>
</evidence>
<evidence type="ECO:0000313" key="6">
    <source>
        <dbReference type="Proteomes" id="UP000028411"/>
    </source>
</evidence>
<accession>A0A081RJR3</accession>
<evidence type="ECO:0000256" key="1">
    <source>
        <dbReference type="ARBA" id="ARBA00005495"/>
    </source>
</evidence>
<evidence type="ECO:0000256" key="2">
    <source>
        <dbReference type="ARBA" id="ARBA00022723"/>
    </source>
</evidence>
<dbReference type="eggNOG" id="COG3791">
    <property type="taxonomic scope" value="Bacteria"/>
</dbReference>
<feature type="domain" description="CENP-V/GFA" evidence="4">
    <location>
        <begin position="1"/>
        <end position="119"/>
    </location>
</feature>